<evidence type="ECO:0000313" key="3">
    <source>
        <dbReference type="Proteomes" id="UP001201812"/>
    </source>
</evidence>
<evidence type="ECO:0000256" key="1">
    <source>
        <dbReference type="SAM" id="SignalP"/>
    </source>
</evidence>
<sequence>MNIFAIGNLLFFTGIVLRRAHCLPSKIDCSIYMVGDTQLPDGSVLGSPPVNPEIAERCKFFKKKSSSVGAQKEIDA</sequence>
<feature type="chain" id="PRO_5042120277" description="Secreted protein" evidence="1">
    <location>
        <begin position="23"/>
        <end position="76"/>
    </location>
</feature>
<dbReference type="AlphaFoldDB" id="A0AAD4QXZ5"/>
<accession>A0AAD4QXZ5</accession>
<evidence type="ECO:0008006" key="4">
    <source>
        <dbReference type="Google" id="ProtNLM"/>
    </source>
</evidence>
<proteinExistence type="predicted"/>
<evidence type="ECO:0000313" key="2">
    <source>
        <dbReference type="EMBL" id="KAI1708686.1"/>
    </source>
</evidence>
<comment type="caution">
    <text evidence="2">The sequence shown here is derived from an EMBL/GenBank/DDBJ whole genome shotgun (WGS) entry which is preliminary data.</text>
</comment>
<dbReference type="EMBL" id="JAKKPZ010000034">
    <property type="protein sequence ID" value="KAI1708686.1"/>
    <property type="molecule type" value="Genomic_DNA"/>
</dbReference>
<reference evidence="2" key="1">
    <citation type="submission" date="2022-01" db="EMBL/GenBank/DDBJ databases">
        <title>Genome Sequence Resource for Two Populations of Ditylenchus destructor, the Migratory Endoparasitic Phytonematode.</title>
        <authorList>
            <person name="Zhang H."/>
            <person name="Lin R."/>
            <person name="Xie B."/>
        </authorList>
    </citation>
    <scope>NUCLEOTIDE SEQUENCE</scope>
    <source>
        <strain evidence="2">BazhouSP</strain>
    </source>
</reference>
<keyword evidence="3" id="KW-1185">Reference proteome</keyword>
<dbReference type="Proteomes" id="UP001201812">
    <property type="component" value="Unassembled WGS sequence"/>
</dbReference>
<name>A0AAD4QXZ5_9BILA</name>
<organism evidence="2 3">
    <name type="scientific">Ditylenchus destructor</name>
    <dbReference type="NCBI Taxonomy" id="166010"/>
    <lineage>
        <taxon>Eukaryota</taxon>
        <taxon>Metazoa</taxon>
        <taxon>Ecdysozoa</taxon>
        <taxon>Nematoda</taxon>
        <taxon>Chromadorea</taxon>
        <taxon>Rhabditida</taxon>
        <taxon>Tylenchina</taxon>
        <taxon>Tylenchomorpha</taxon>
        <taxon>Sphaerularioidea</taxon>
        <taxon>Anguinidae</taxon>
        <taxon>Anguininae</taxon>
        <taxon>Ditylenchus</taxon>
    </lineage>
</organism>
<keyword evidence="1" id="KW-0732">Signal</keyword>
<feature type="signal peptide" evidence="1">
    <location>
        <begin position="1"/>
        <end position="22"/>
    </location>
</feature>
<gene>
    <name evidence="2" type="ORF">DdX_11765</name>
</gene>
<protein>
    <recommendedName>
        <fullName evidence="4">Secreted protein</fullName>
    </recommendedName>
</protein>